<dbReference type="Proteomes" id="UP000326202">
    <property type="component" value="Chromosome"/>
</dbReference>
<feature type="region of interest" description="Disordered" evidence="1">
    <location>
        <begin position="77"/>
        <end position="100"/>
    </location>
</feature>
<keyword evidence="3" id="KW-1185">Reference proteome</keyword>
<evidence type="ECO:0000313" key="3">
    <source>
        <dbReference type="Proteomes" id="UP000326202"/>
    </source>
</evidence>
<dbReference type="AlphaFoldDB" id="A0A5J6MH52"/>
<reference evidence="2 3" key="1">
    <citation type="submission" date="2019-08" db="EMBL/GenBank/DDBJ databases">
        <title>Hyperibacter terrae gen. nov., sp. nov. and Hyperibacter viscosus sp. nov., two new members in the family Rhodospirillaceae isolated from the rhizosphere of Hypericum perforatum.</title>
        <authorList>
            <person name="Noviana Z."/>
        </authorList>
    </citation>
    <scope>NUCLEOTIDE SEQUENCE [LARGE SCALE GENOMIC DNA]</scope>
    <source>
        <strain evidence="2 3">R5913</strain>
    </source>
</reference>
<name>A0A5J6MH52_9PROT</name>
<protein>
    <submittedName>
        <fullName evidence="2">Uncharacterized protein</fullName>
    </submittedName>
</protein>
<dbReference type="EMBL" id="CP042906">
    <property type="protein sequence ID" value="QEX15610.1"/>
    <property type="molecule type" value="Genomic_DNA"/>
</dbReference>
<proteinExistence type="predicted"/>
<evidence type="ECO:0000313" key="2">
    <source>
        <dbReference type="EMBL" id="QEX15610.1"/>
    </source>
</evidence>
<accession>A0A5J6MH52</accession>
<gene>
    <name evidence="2" type="ORF">FRZ44_08970</name>
</gene>
<organism evidence="2 3">
    <name type="scientific">Hypericibacter terrae</name>
    <dbReference type="NCBI Taxonomy" id="2602015"/>
    <lineage>
        <taxon>Bacteria</taxon>
        <taxon>Pseudomonadati</taxon>
        <taxon>Pseudomonadota</taxon>
        <taxon>Alphaproteobacteria</taxon>
        <taxon>Rhodospirillales</taxon>
        <taxon>Dongiaceae</taxon>
        <taxon>Hypericibacter</taxon>
    </lineage>
</organism>
<dbReference type="KEGG" id="htq:FRZ44_08970"/>
<sequence>MPASVVSIGSMTPATNAAATAASIALPPASIIAIPACALSARAAATAPPRPEAPERVTFCREMLAMIVIPRLAPDPSLNGHAVPSQDEGLAPDPGDCHPM</sequence>
<evidence type="ECO:0000256" key="1">
    <source>
        <dbReference type="SAM" id="MobiDB-lite"/>
    </source>
</evidence>